<dbReference type="EMBL" id="JAAVLX010000008">
    <property type="protein sequence ID" value="NOJ42861.1"/>
    <property type="molecule type" value="Genomic_DNA"/>
</dbReference>
<comment type="caution">
    <text evidence="2">The sequence shown here is derived from an EMBL/GenBank/DDBJ whole genome shotgun (WGS) entry which is preliminary data.</text>
</comment>
<reference evidence="2 3" key="1">
    <citation type="submission" date="2020-03" db="EMBL/GenBank/DDBJ databases">
        <title>Bradyrhizobium diversity isolated from nodules of Indigofera sp.</title>
        <authorList>
            <person name="Klepa M."/>
            <person name="Helene L."/>
            <person name="Hungria M."/>
        </authorList>
    </citation>
    <scope>NUCLEOTIDE SEQUENCE [LARGE SCALE GENOMIC DNA]</scope>
    <source>
        <strain evidence="2 3">WSM 1791</strain>
    </source>
</reference>
<proteinExistence type="predicted"/>
<sequence>MVELIASSDLIDEFRDALAKHPGVAEVLVYRRTLRNALAAVLEGRIRADELTASANLVELQSDEVFAKPASNNSSPRFSLSGDARNQ</sequence>
<organism evidence="2 3">
    <name type="scientific">Bradyrhizobium australiense</name>
    <dbReference type="NCBI Taxonomy" id="2721161"/>
    <lineage>
        <taxon>Bacteria</taxon>
        <taxon>Pseudomonadati</taxon>
        <taxon>Pseudomonadota</taxon>
        <taxon>Alphaproteobacteria</taxon>
        <taxon>Hyphomicrobiales</taxon>
        <taxon>Nitrobacteraceae</taxon>
        <taxon>Bradyrhizobium</taxon>
    </lineage>
</organism>
<feature type="compositionally biased region" description="Polar residues" evidence="1">
    <location>
        <begin position="70"/>
        <end position="87"/>
    </location>
</feature>
<evidence type="ECO:0000313" key="2">
    <source>
        <dbReference type="EMBL" id="NOJ42861.1"/>
    </source>
</evidence>
<evidence type="ECO:0000256" key="1">
    <source>
        <dbReference type="SAM" id="MobiDB-lite"/>
    </source>
</evidence>
<gene>
    <name evidence="2" type="ORF">HCN58_25310</name>
</gene>
<dbReference type="Proteomes" id="UP000544122">
    <property type="component" value="Unassembled WGS sequence"/>
</dbReference>
<keyword evidence="3" id="KW-1185">Reference proteome</keyword>
<dbReference type="AlphaFoldDB" id="A0A7Y4GVW1"/>
<protein>
    <submittedName>
        <fullName evidence="2">Uncharacterized protein</fullName>
    </submittedName>
</protein>
<feature type="region of interest" description="Disordered" evidence="1">
    <location>
        <begin position="68"/>
        <end position="87"/>
    </location>
</feature>
<evidence type="ECO:0000313" key="3">
    <source>
        <dbReference type="Proteomes" id="UP000544122"/>
    </source>
</evidence>
<accession>A0A7Y4GVW1</accession>
<dbReference type="RefSeq" id="WP_171582085.1">
    <property type="nucleotide sequence ID" value="NZ_JAAVLX010000008.1"/>
</dbReference>
<name>A0A7Y4GVW1_9BRAD</name>